<feature type="signal peptide" evidence="2">
    <location>
        <begin position="1"/>
        <end position="19"/>
    </location>
</feature>
<dbReference type="AlphaFoldDB" id="E3J705"/>
<dbReference type="EMBL" id="CP002299">
    <property type="protein sequence ID" value="ADP83225.1"/>
    <property type="molecule type" value="Genomic_DNA"/>
</dbReference>
<gene>
    <name evidence="3" type="ordered locus">FraEuI1c_5237</name>
</gene>
<dbReference type="OrthoDB" id="614750at2"/>
<dbReference type="InParanoid" id="E3J705"/>
<evidence type="ECO:0000313" key="3">
    <source>
        <dbReference type="EMBL" id="ADP83225.1"/>
    </source>
</evidence>
<name>E3J705_PSEI1</name>
<evidence type="ECO:0000256" key="1">
    <source>
        <dbReference type="SAM" id="MobiDB-lite"/>
    </source>
</evidence>
<dbReference type="PROSITE" id="PS51257">
    <property type="entry name" value="PROKAR_LIPOPROTEIN"/>
    <property type="match status" value="1"/>
</dbReference>
<dbReference type="KEGG" id="fri:FraEuI1c_5237"/>
<sequence precursor="true">MKTRIVAAVALAMTLAACGGSGSGGGQATAATRSESATAAPETATDTLGAKVDDASAAVCVALRDGNAGSVISNIGNYLQTTQTAATALVTAIAAARCSDLLVPADPTTGPTTVPPAAETTIGPGTWLVGKDIQPGTFETTTTGTGIGSSCYWARLSGTSGDFKEILANGNVEGHGIVTIKPTDVAFQTPCTWTKIS</sequence>
<dbReference type="STRING" id="298654.FraEuI1c_5237"/>
<dbReference type="Proteomes" id="UP000002484">
    <property type="component" value="Chromosome"/>
</dbReference>
<feature type="region of interest" description="Disordered" evidence="1">
    <location>
        <begin position="20"/>
        <end position="42"/>
    </location>
</feature>
<dbReference type="HOGENOM" id="CLU_1382355_0_0_11"/>
<dbReference type="eggNOG" id="COG1840">
    <property type="taxonomic scope" value="Bacteria"/>
</dbReference>
<feature type="compositionally biased region" description="Low complexity" evidence="1">
    <location>
        <begin position="28"/>
        <end position="42"/>
    </location>
</feature>
<organism evidence="3 4">
    <name type="scientific">Pseudofrankia inefficax (strain DSM 45817 / CECT 9037 / DDB 130130 / EuI1c)</name>
    <name type="common">Frankia inefficax</name>
    <dbReference type="NCBI Taxonomy" id="298654"/>
    <lineage>
        <taxon>Bacteria</taxon>
        <taxon>Bacillati</taxon>
        <taxon>Actinomycetota</taxon>
        <taxon>Actinomycetes</taxon>
        <taxon>Frankiales</taxon>
        <taxon>Frankiaceae</taxon>
        <taxon>Pseudofrankia</taxon>
    </lineage>
</organism>
<keyword evidence="4" id="KW-1185">Reference proteome</keyword>
<evidence type="ECO:0000313" key="4">
    <source>
        <dbReference type="Proteomes" id="UP000002484"/>
    </source>
</evidence>
<reference evidence="3 4" key="1">
    <citation type="submission" date="2010-10" db="EMBL/GenBank/DDBJ databases">
        <title>Complete sequence of Frankia sp. EuI1c.</title>
        <authorList>
            <consortium name="US DOE Joint Genome Institute"/>
            <person name="Lucas S."/>
            <person name="Copeland A."/>
            <person name="Lapidus A."/>
            <person name="Cheng J.-F."/>
            <person name="Bruce D."/>
            <person name="Goodwin L."/>
            <person name="Pitluck S."/>
            <person name="Chertkov O."/>
            <person name="Detter J.C."/>
            <person name="Han C."/>
            <person name="Tapia R."/>
            <person name="Land M."/>
            <person name="Hauser L."/>
            <person name="Jeffries C."/>
            <person name="Kyrpides N."/>
            <person name="Ivanova N."/>
            <person name="Mikhailova N."/>
            <person name="Beauchemin N."/>
            <person name="Sen A."/>
            <person name="Sur S.A."/>
            <person name="Gtari M."/>
            <person name="Wall L."/>
            <person name="Tisa L."/>
            <person name="Woyke T."/>
        </authorList>
    </citation>
    <scope>NUCLEOTIDE SEQUENCE [LARGE SCALE GENOMIC DNA]</scope>
    <source>
        <strain evidence="4">DSM 45817 / CECT 9037 / EuI1c</strain>
    </source>
</reference>
<protein>
    <submittedName>
        <fullName evidence="3">Uncharacterized protein</fullName>
    </submittedName>
</protein>
<keyword evidence="2" id="KW-0732">Signal</keyword>
<dbReference type="RefSeq" id="WP_013426343.1">
    <property type="nucleotide sequence ID" value="NC_014666.1"/>
</dbReference>
<proteinExistence type="predicted"/>
<accession>E3J705</accession>
<evidence type="ECO:0000256" key="2">
    <source>
        <dbReference type="SAM" id="SignalP"/>
    </source>
</evidence>
<feature type="chain" id="PRO_5039109761" evidence="2">
    <location>
        <begin position="20"/>
        <end position="197"/>
    </location>
</feature>